<dbReference type="PANTHER" id="PTHR19308:SF14">
    <property type="entry name" value="START DOMAIN-CONTAINING PROTEIN"/>
    <property type="match status" value="1"/>
</dbReference>
<feature type="compositionally biased region" description="Basic and acidic residues" evidence="2">
    <location>
        <begin position="290"/>
        <end position="306"/>
    </location>
</feature>
<evidence type="ECO:0000256" key="2">
    <source>
        <dbReference type="SAM" id="MobiDB-lite"/>
    </source>
</evidence>
<name>A0A5N5XEQ3_9EURO</name>
<proteinExistence type="predicted"/>
<feature type="domain" description="DUF3074" evidence="3">
    <location>
        <begin position="117"/>
        <end position="356"/>
    </location>
</feature>
<gene>
    <name evidence="4" type="ORF">BDV29DRAFT_166194</name>
</gene>
<keyword evidence="5" id="KW-1185">Reference proteome</keyword>
<dbReference type="Proteomes" id="UP000326565">
    <property type="component" value="Unassembled WGS sequence"/>
</dbReference>
<evidence type="ECO:0000313" key="4">
    <source>
        <dbReference type="EMBL" id="KAB8078567.1"/>
    </source>
</evidence>
<feature type="region of interest" description="Disordered" evidence="2">
    <location>
        <begin position="263"/>
        <end position="316"/>
    </location>
</feature>
<feature type="region of interest" description="Disordered" evidence="2">
    <location>
        <begin position="43"/>
        <end position="69"/>
    </location>
</feature>
<feature type="region of interest" description="Disordered" evidence="2">
    <location>
        <begin position="362"/>
        <end position="399"/>
    </location>
</feature>
<dbReference type="InterPro" id="IPR023393">
    <property type="entry name" value="START-like_dom_sf"/>
</dbReference>
<keyword evidence="1" id="KW-0175">Coiled coil</keyword>
<dbReference type="InterPro" id="IPR051213">
    <property type="entry name" value="START_lipid_transfer"/>
</dbReference>
<feature type="compositionally biased region" description="Polar residues" evidence="2">
    <location>
        <begin position="579"/>
        <end position="595"/>
    </location>
</feature>
<dbReference type="Gene3D" id="3.30.530.20">
    <property type="match status" value="1"/>
</dbReference>
<dbReference type="Pfam" id="PF11274">
    <property type="entry name" value="DUF3074"/>
    <property type="match status" value="1"/>
</dbReference>
<dbReference type="EMBL" id="ML732157">
    <property type="protein sequence ID" value="KAB8078567.1"/>
    <property type="molecule type" value="Genomic_DNA"/>
</dbReference>
<protein>
    <recommendedName>
        <fullName evidence="3">DUF3074 domain-containing protein</fullName>
    </recommendedName>
</protein>
<feature type="coiled-coil region" evidence="1">
    <location>
        <begin position="517"/>
        <end position="551"/>
    </location>
</feature>
<dbReference type="CDD" id="cd08864">
    <property type="entry name" value="SRPBCC_DUF3074"/>
    <property type="match status" value="1"/>
</dbReference>
<feature type="region of interest" description="Disordered" evidence="2">
    <location>
        <begin position="641"/>
        <end position="678"/>
    </location>
</feature>
<dbReference type="OrthoDB" id="5403181at2759"/>
<evidence type="ECO:0000259" key="3">
    <source>
        <dbReference type="Pfam" id="PF11274"/>
    </source>
</evidence>
<dbReference type="AlphaFoldDB" id="A0A5N5XEQ3"/>
<feature type="region of interest" description="Disordered" evidence="2">
    <location>
        <begin position="555"/>
        <end position="616"/>
    </location>
</feature>
<organism evidence="4 5">
    <name type="scientific">Aspergillus leporis</name>
    <dbReference type="NCBI Taxonomy" id="41062"/>
    <lineage>
        <taxon>Eukaryota</taxon>
        <taxon>Fungi</taxon>
        <taxon>Dikarya</taxon>
        <taxon>Ascomycota</taxon>
        <taxon>Pezizomycotina</taxon>
        <taxon>Eurotiomycetes</taxon>
        <taxon>Eurotiomycetidae</taxon>
        <taxon>Eurotiales</taxon>
        <taxon>Aspergillaceae</taxon>
        <taxon>Aspergillus</taxon>
        <taxon>Aspergillus subgen. Circumdati</taxon>
    </lineage>
</organism>
<evidence type="ECO:0000256" key="1">
    <source>
        <dbReference type="SAM" id="Coils"/>
    </source>
</evidence>
<dbReference type="InterPro" id="IPR024500">
    <property type="entry name" value="DUF3074"/>
</dbReference>
<sequence>MAALQEALDCLSPITWEEVPTDPESLRAYINDLSKKAHLIVNSVPEQPPPTTHHHNTDRTSPSSRIKPSSIRLNTTVPTLQSLQKEWSKPVKVSGARDNPLEILIHKLPGSDGKGHWFGRRSVHEGLPFSKWQEALSAEMLETLKANQERMKHGQTPDKSVRGIGAEKQVETIEVRDEAGERVVAHVNVFHVSAQFPKPTTPRDFVSLIVSWEVEVDDEGDGGRCWMMVSRPVEHDDAPPVSGYIRGQYESVEFIREIPVKRRGGDGASSLGTGSKGSDKLSGSTNGVDGKVDGMDAATKEKVAESKEEEGGEEPNPVEWIMVTRSDPGGNIPRWMVEKGTPKSICTDAVKFLDWACRDTNTSAGQETDGFGQGSTVKRRRSSQHTAGVQEVEDSDISDSDFADTEVEHHGLIASFAYLLNAGLERYAPQAVLDYFPLQPHHYSGDISDFTSDDEDKSRRPSGDSPLAKNPMEGTGKDDDDILSRASQDKASSINSGLATPLEAGPNNIPPAELMQIEKKDGKLSSHEKQLAKLAQRKRDVEAQLEKVRDDIRSYNLPTLEDGAKRDKASTAALVAADSSDQVSTSAGSSNQRPSFESRPSKHGHQASSRETAKMHKVASGLFNEESKLLKQLGKIERHQLKEASKIEAQQRKQADREEKSRSRTETDILRHENGHLKKELERLRGERRQWLDLIASLQEENANLAAAAGQTGKL</sequence>
<dbReference type="SUPFAM" id="SSF55961">
    <property type="entry name" value="Bet v1-like"/>
    <property type="match status" value="1"/>
</dbReference>
<accession>A0A5N5XEQ3</accession>
<evidence type="ECO:0000313" key="5">
    <source>
        <dbReference type="Proteomes" id="UP000326565"/>
    </source>
</evidence>
<reference evidence="4 5" key="1">
    <citation type="submission" date="2019-04" db="EMBL/GenBank/DDBJ databases">
        <title>Friends and foes A comparative genomics study of 23 Aspergillus species from section Flavi.</title>
        <authorList>
            <consortium name="DOE Joint Genome Institute"/>
            <person name="Kjaerbolling I."/>
            <person name="Vesth T."/>
            <person name="Frisvad J.C."/>
            <person name="Nybo J.L."/>
            <person name="Theobald S."/>
            <person name="Kildgaard S."/>
            <person name="Isbrandt T."/>
            <person name="Kuo A."/>
            <person name="Sato A."/>
            <person name="Lyhne E.K."/>
            <person name="Kogle M.E."/>
            <person name="Wiebenga A."/>
            <person name="Kun R.S."/>
            <person name="Lubbers R.J."/>
            <person name="Makela M.R."/>
            <person name="Barry K."/>
            <person name="Chovatia M."/>
            <person name="Clum A."/>
            <person name="Daum C."/>
            <person name="Haridas S."/>
            <person name="He G."/>
            <person name="LaButti K."/>
            <person name="Lipzen A."/>
            <person name="Mondo S."/>
            <person name="Riley R."/>
            <person name="Salamov A."/>
            <person name="Simmons B.A."/>
            <person name="Magnuson J.K."/>
            <person name="Henrissat B."/>
            <person name="Mortensen U.H."/>
            <person name="Larsen T.O."/>
            <person name="Devries R.P."/>
            <person name="Grigoriev I.V."/>
            <person name="Machida M."/>
            <person name="Baker S.E."/>
            <person name="Andersen M.R."/>
        </authorList>
    </citation>
    <scope>NUCLEOTIDE SEQUENCE [LARGE SCALE GENOMIC DNA]</scope>
    <source>
        <strain evidence="4 5">CBS 151.66</strain>
    </source>
</reference>
<feature type="compositionally biased region" description="Polar residues" evidence="2">
    <location>
        <begin position="485"/>
        <end position="498"/>
    </location>
</feature>
<feature type="region of interest" description="Disordered" evidence="2">
    <location>
        <begin position="446"/>
        <end position="510"/>
    </location>
</feature>
<feature type="coiled-coil region" evidence="1">
    <location>
        <begin position="681"/>
        <end position="708"/>
    </location>
</feature>
<dbReference type="PANTHER" id="PTHR19308">
    <property type="entry name" value="PHOSPHATIDYLCHOLINE TRANSFER PROTEIN"/>
    <property type="match status" value="1"/>
</dbReference>